<organism evidence="1 2">
    <name type="scientific">Enterobacter cloacae</name>
    <dbReference type="NCBI Taxonomy" id="550"/>
    <lineage>
        <taxon>Bacteria</taxon>
        <taxon>Pseudomonadati</taxon>
        <taxon>Pseudomonadota</taxon>
        <taxon>Gammaproteobacteria</taxon>
        <taxon>Enterobacterales</taxon>
        <taxon>Enterobacteriaceae</taxon>
        <taxon>Enterobacter</taxon>
        <taxon>Enterobacter cloacae complex</taxon>
    </lineage>
</organism>
<protein>
    <submittedName>
        <fullName evidence="1">Uncharacterized protein</fullName>
    </submittedName>
</protein>
<name>A0A377M5A7_ENTCL</name>
<gene>
    <name evidence="1" type="ORF">NCTC10005_06345</name>
</gene>
<evidence type="ECO:0000313" key="1">
    <source>
        <dbReference type="EMBL" id="STQ13522.1"/>
    </source>
</evidence>
<proteinExistence type="predicted"/>
<dbReference type="EMBL" id="UGJB01000004">
    <property type="protein sequence ID" value="STQ13522.1"/>
    <property type="molecule type" value="Genomic_DNA"/>
</dbReference>
<sequence length="162" mass="18559">MPRRAGKLHRRIDGNAAGIRRRANHLPVAARFFYFHHRHAHRVLPLAGLVEIPVGRAVGKQHPVIDVLMIQRQQAMFRVLFPLRQAKPRHPVVVHARLHGLFVGGVAGILFKRRHVVLDPRRVTPAIKRTGDIAFRHPDRIFRGYVDAGKAQGNRFCQCRRL</sequence>
<dbReference type="AlphaFoldDB" id="A0A377M5A7"/>
<accession>A0A377M5A7</accession>
<dbReference type="Proteomes" id="UP000255106">
    <property type="component" value="Unassembled WGS sequence"/>
</dbReference>
<evidence type="ECO:0000313" key="2">
    <source>
        <dbReference type="Proteomes" id="UP000255106"/>
    </source>
</evidence>
<reference evidence="1 2" key="1">
    <citation type="submission" date="2018-06" db="EMBL/GenBank/DDBJ databases">
        <authorList>
            <consortium name="Pathogen Informatics"/>
            <person name="Doyle S."/>
        </authorList>
    </citation>
    <scope>NUCLEOTIDE SEQUENCE [LARGE SCALE GENOMIC DNA]</scope>
    <source>
        <strain evidence="1 2">NCTC10005</strain>
    </source>
</reference>